<dbReference type="EMBL" id="JADNRY010000499">
    <property type="protein sequence ID" value="KAF9046998.1"/>
    <property type="molecule type" value="Genomic_DNA"/>
</dbReference>
<sequence length="62" mass="7102">MFSKTNLVRRRIDLLAALNYDDKWKLIFIICEGNITGSRNDRTTPQIVQDILGVDPKLDPSL</sequence>
<keyword evidence="2" id="KW-1185">Reference proteome</keyword>
<evidence type="ECO:0000313" key="2">
    <source>
        <dbReference type="Proteomes" id="UP000772434"/>
    </source>
</evidence>
<reference evidence="1" key="1">
    <citation type="submission" date="2020-11" db="EMBL/GenBank/DDBJ databases">
        <authorList>
            <consortium name="DOE Joint Genome Institute"/>
            <person name="Ahrendt S."/>
            <person name="Riley R."/>
            <person name="Andreopoulos W."/>
            <person name="Labutti K."/>
            <person name="Pangilinan J."/>
            <person name="Ruiz-Duenas F.J."/>
            <person name="Barrasa J.M."/>
            <person name="Sanchez-Garcia M."/>
            <person name="Camarero S."/>
            <person name="Miyauchi S."/>
            <person name="Serrano A."/>
            <person name="Linde D."/>
            <person name="Babiker R."/>
            <person name="Drula E."/>
            <person name="Ayuso-Fernandez I."/>
            <person name="Pacheco R."/>
            <person name="Padilla G."/>
            <person name="Ferreira P."/>
            <person name="Barriuso J."/>
            <person name="Kellner H."/>
            <person name="Castanera R."/>
            <person name="Alfaro M."/>
            <person name="Ramirez L."/>
            <person name="Pisabarro A.G."/>
            <person name="Kuo A."/>
            <person name="Tritt A."/>
            <person name="Lipzen A."/>
            <person name="He G."/>
            <person name="Yan M."/>
            <person name="Ng V."/>
            <person name="Cullen D."/>
            <person name="Martin F."/>
            <person name="Rosso M.-N."/>
            <person name="Henrissat B."/>
            <person name="Hibbett D."/>
            <person name="Martinez A.T."/>
            <person name="Grigoriev I.V."/>
        </authorList>
    </citation>
    <scope>NUCLEOTIDE SEQUENCE</scope>
    <source>
        <strain evidence="1">AH 40177</strain>
    </source>
</reference>
<evidence type="ECO:0000313" key="1">
    <source>
        <dbReference type="EMBL" id="KAF9046998.1"/>
    </source>
</evidence>
<dbReference type="OrthoDB" id="2971509at2759"/>
<protein>
    <submittedName>
        <fullName evidence="1">Uncharacterized protein</fullName>
    </submittedName>
</protein>
<dbReference type="Proteomes" id="UP000772434">
    <property type="component" value="Unassembled WGS sequence"/>
</dbReference>
<proteinExistence type="predicted"/>
<accession>A0A9P5P2M0</accession>
<gene>
    <name evidence="1" type="ORF">BDP27DRAFT_696596</name>
</gene>
<name>A0A9P5P2M0_9AGAR</name>
<organism evidence="1 2">
    <name type="scientific">Rhodocollybia butyracea</name>
    <dbReference type="NCBI Taxonomy" id="206335"/>
    <lineage>
        <taxon>Eukaryota</taxon>
        <taxon>Fungi</taxon>
        <taxon>Dikarya</taxon>
        <taxon>Basidiomycota</taxon>
        <taxon>Agaricomycotina</taxon>
        <taxon>Agaricomycetes</taxon>
        <taxon>Agaricomycetidae</taxon>
        <taxon>Agaricales</taxon>
        <taxon>Marasmiineae</taxon>
        <taxon>Omphalotaceae</taxon>
        <taxon>Rhodocollybia</taxon>
    </lineage>
</organism>
<dbReference type="AlphaFoldDB" id="A0A9P5P2M0"/>
<dbReference type="Pfam" id="PF03142">
    <property type="entry name" value="Chitin_synth_2"/>
    <property type="match status" value="1"/>
</dbReference>
<comment type="caution">
    <text evidence="1">The sequence shown here is derived from an EMBL/GenBank/DDBJ whole genome shotgun (WGS) entry which is preliminary data.</text>
</comment>